<reference evidence="6 7" key="1">
    <citation type="submission" date="2024-09" db="EMBL/GenBank/DDBJ databases">
        <title>Chromosome-scale assembly of Riccia sorocarpa.</title>
        <authorList>
            <person name="Paukszto L."/>
        </authorList>
    </citation>
    <scope>NUCLEOTIDE SEQUENCE [LARGE SCALE GENOMIC DNA]</scope>
    <source>
        <strain evidence="6">LP-2024</strain>
        <tissue evidence="6">Aerial parts of the thallus</tissue>
    </source>
</reference>
<name>A0ABD3HEJ7_9MARC</name>
<evidence type="ECO:0000256" key="3">
    <source>
        <dbReference type="ARBA" id="ARBA00022840"/>
    </source>
</evidence>
<keyword evidence="3" id="KW-0067">ATP-binding</keyword>
<keyword evidence="2" id="KW-0547">Nucleotide-binding</keyword>
<proteinExistence type="predicted"/>
<dbReference type="Gene3D" id="2.40.50.140">
    <property type="entry name" value="Nucleic acid-binding proteins"/>
    <property type="match status" value="1"/>
</dbReference>
<sequence>MLVWPGGAVVDAGGEMSADVVAGRPHAFGRFIAGMFVWPGVQECLFGLVELLLMLAGRCQLMLLLVVLMHLEGLLLVSVSRKKEVVAGKNDADCPEGTLSWEDIRALRTQKVDKLRAGGYEPYAYNWDSTHTAEKLQQKSFGILVSENARLDEEGFEQIKGVLDIGDIVEAQGTVKRTEKGELSFDVDKLSILTKSLLALPEKWHGLQTLRRDTYIFRYVDMIVNPDVADVFRARAKGIGIDRSVMLLTDSASIRDVIAFPFLKSQ</sequence>
<keyword evidence="1" id="KW-0436">Ligase</keyword>
<gene>
    <name evidence="6" type="ORF">R1sor_015296</name>
</gene>
<dbReference type="PANTHER" id="PTHR42918">
    <property type="entry name" value="LYSYL-TRNA SYNTHETASE"/>
    <property type="match status" value="1"/>
</dbReference>
<evidence type="ECO:0000313" key="7">
    <source>
        <dbReference type="Proteomes" id="UP001633002"/>
    </source>
</evidence>
<organism evidence="6 7">
    <name type="scientific">Riccia sorocarpa</name>
    <dbReference type="NCBI Taxonomy" id="122646"/>
    <lineage>
        <taxon>Eukaryota</taxon>
        <taxon>Viridiplantae</taxon>
        <taxon>Streptophyta</taxon>
        <taxon>Embryophyta</taxon>
        <taxon>Marchantiophyta</taxon>
        <taxon>Marchantiopsida</taxon>
        <taxon>Marchantiidae</taxon>
        <taxon>Marchantiales</taxon>
        <taxon>Ricciaceae</taxon>
        <taxon>Riccia</taxon>
    </lineage>
</organism>
<accession>A0ABD3HEJ7</accession>
<dbReference type="SUPFAM" id="SSF50249">
    <property type="entry name" value="Nucleic acid-binding proteins"/>
    <property type="match status" value="1"/>
</dbReference>
<dbReference type="AlphaFoldDB" id="A0ABD3HEJ7"/>
<dbReference type="Pfam" id="PF00152">
    <property type="entry name" value="tRNA-synt_2"/>
    <property type="match status" value="1"/>
</dbReference>
<dbReference type="Gene3D" id="3.30.930.10">
    <property type="entry name" value="Bira Bifunctional Protein, Domain 2"/>
    <property type="match status" value="1"/>
</dbReference>
<dbReference type="InterPro" id="IPR045864">
    <property type="entry name" value="aa-tRNA-synth_II/BPL/LPL"/>
</dbReference>
<dbReference type="InterPro" id="IPR012340">
    <property type="entry name" value="NA-bd_OB-fold"/>
</dbReference>
<keyword evidence="7" id="KW-1185">Reference proteome</keyword>
<evidence type="ECO:0000256" key="4">
    <source>
        <dbReference type="ARBA" id="ARBA00023146"/>
    </source>
</evidence>
<keyword evidence="4" id="KW-0030">Aminoacyl-tRNA synthetase</keyword>
<evidence type="ECO:0000259" key="5">
    <source>
        <dbReference type="Pfam" id="PF00152"/>
    </source>
</evidence>
<dbReference type="EMBL" id="JBJQOH010000004">
    <property type="protein sequence ID" value="KAL3688987.1"/>
    <property type="molecule type" value="Genomic_DNA"/>
</dbReference>
<evidence type="ECO:0000313" key="6">
    <source>
        <dbReference type="EMBL" id="KAL3688987.1"/>
    </source>
</evidence>
<dbReference type="InterPro" id="IPR044136">
    <property type="entry name" value="Lys-tRNA-ligase_II_N"/>
</dbReference>
<dbReference type="InterPro" id="IPR004364">
    <property type="entry name" value="Aa-tRNA-synt_II"/>
</dbReference>
<evidence type="ECO:0000256" key="1">
    <source>
        <dbReference type="ARBA" id="ARBA00022598"/>
    </source>
</evidence>
<dbReference type="CDD" id="cd04322">
    <property type="entry name" value="LysRS_N"/>
    <property type="match status" value="1"/>
</dbReference>
<dbReference type="PANTHER" id="PTHR42918:SF15">
    <property type="entry name" value="LYSINE--TRNA LIGASE, CHLOROPLASTIC_MITOCHONDRIAL"/>
    <property type="match status" value="1"/>
</dbReference>
<dbReference type="Proteomes" id="UP001633002">
    <property type="component" value="Unassembled WGS sequence"/>
</dbReference>
<dbReference type="SUPFAM" id="SSF55681">
    <property type="entry name" value="Class II aaRS and biotin synthetases"/>
    <property type="match status" value="1"/>
</dbReference>
<feature type="domain" description="Aminoacyl-tRNA synthetase class II (D/K/N)" evidence="5">
    <location>
        <begin position="238"/>
        <end position="262"/>
    </location>
</feature>
<protein>
    <recommendedName>
        <fullName evidence="5">Aminoacyl-tRNA synthetase class II (D/K/N) domain-containing protein</fullName>
    </recommendedName>
</protein>
<dbReference type="GO" id="GO:0000166">
    <property type="term" value="F:nucleotide binding"/>
    <property type="evidence" value="ECO:0007669"/>
    <property type="project" value="UniProtKB-KW"/>
</dbReference>
<evidence type="ECO:0000256" key="2">
    <source>
        <dbReference type="ARBA" id="ARBA00022741"/>
    </source>
</evidence>
<comment type="caution">
    <text evidence="6">The sequence shown here is derived from an EMBL/GenBank/DDBJ whole genome shotgun (WGS) entry which is preliminary data.</text>
</comment>